<evidence type="ECO:0000256" key="3">
    <source>
        <dbReference type="PROSITE-ProRule" id="PRU00221"/>
    </source>
</evidence>
<proteinExistence type="predicted"/>
<comment type="caution">
    <text evidence="5">The sequence shown here is derived from an EMBL/GenBank/DDBJ whole genome shotgun (WGS) entry which is preliminary data.</text>
</comment>
<keyword evidence="1 3" id="KW-0853">WD repeat</keyword>
<dbReference type="PROSITE" id="PS50294">
    <property type="entry name" value="WD_REPEATS_REGION"/>
    <property type="match status" value="2"/>
</dbReference>
<dbReference type="InterPro" id="IPR051179">
    <property type="entry name" value="WD_repeat_multifunction"/>
</dbReference>
<reference evidence="5" key="1">
    <citation type="submission" date="2020-07" db="EMBL/GenBank/DDBJ databases">
        <title>The High-quality genome of the commercially important snow crab, Chionoecetes opilio.</title>
        <authorList>
            <person name="Jeong J.-H."/>
            <person name="Ryu S."/>
        </authorList>
    </citation>
    <scope>NUCLEOTIDE SEQUENCE</scope>
    <source>
        <strain evidence="5">MADBK_172401_WGS</strain>
        <tissue evidence="5">Digestive gland</tissue>
    </source>
</reference>
<evidence type="ECO:0000256" key="2">
    <source>
        <dbReference type="ARBA" id="ARBA00022737"/>
    </source>
</evidence>
<feature type="compositionally biased region" description="Basic and acidic residues" evidence="4">
    <location>
        <begin position="8"/>
        <end position="17"/>
    </location>
</feature>
<dbReference type="SUPFAM" id="SSF50978">
    <property type="entry name" value="WD40 repeat-like"/>
    <property type="match status" value="1"/>
</dbReference>
<protein>
    <submittedName>
        <fullName evidence="5">Angio-associated migratory cell protein</fullName>
    </submittedName>
</protein>
<dbReference type="EMBL" id="JACEEZ010003658">
    <property type="protein sequence ID" value="KAG0727162.1"/>
    <property type="molecule type" value="Genomic_DNA"/>
</dbReference>
<dbReference type="Pfam" id="PF00400">
    <property type="entry name" value="WD40"/>
    <property type="match status" value="2"/>
</dbReference>
<evidence type="ECO:0000313" key="6">
    <source>
        <dbReference type="Proteomes" id="UP000770661"/>
    </source>
</evidence>
<feature type="repeat" description="WD" evidence="3">
    <location>
        <begin position="124"/>
        <end position="165"/>
    </location>
</feature>
<name>A0A8J4YH42_CHIOP</name>
<organism evidence="5 6">
    <name type="scientific">Chionoecetes opilio</name>
    <name type="common">Atlantic snow crab</name>
    <name type="synonym">Cancer opilio</name>
    <dbReference type="NCBI Taxonomy" id="41210"/>
    <lineage>
        <taxon>Eukaryota</taxon>
        <taxon>Metazoa</taxon>
        <taxon>Ecdysozoa</taxon>
        <taxon>Arthropoda</taxon>
        <taxon>Crustacea</taxon>
        <taxon>Multicrustacea</taxon>
        <taxon>Malacostraca</taxon>
        <taxon>Eumalacostraca</taxon>
        <taxon>Eucarida</taxon>
        <taxon>Decapoda</taxon>
        <taxon>Pleocyemata</taxon>
        <taxon>Brachyura</taxon>
        <taxon>Eubrachyura</taxon>
        <taxon>Majoidea</taxon>
        <taxon>Majidae</taxon>
        <taxon>Chionoecetes</taxon>
    </lineage>
</organism>
<dbReference type="PANTHER" id="PTHR19857:SF8">
    <property type="entry name" value="ANGIO-ASSOCIATED MIGRATORY CELL PROTEIN"/>
    <property type="match status" value="1"/>
</dbReference>
<dbReference type="OrthoDB" id="10261640at2759"/>
<evidence type="ECO:0000256" key="4">
    <source>
        <dbReference type="SAM" id="MobiDB-lite"/>
    </source>
</evidence>
<dbReference type="Gene3D" id="2.130.10.10">
    <property type="entry name" value="YVTN repeat-like/Quinoprotein amine dehydrogenase"/>
    <property type="match status" value="1"/>
</dbReference>
<dbReference type="PANTHER" id="PTHR19857">
    <property type="entry name" value="MITOCHONDRIAL DIVISION PROTEIN 1-RELATED"/>
    <property type="match status" value="1"/>
</dbReference>
<dbReference type="InterPro" id="IPR036322">
    <property type="entry name" value="WD40_repeat_dom_sf"/>
</dbReference>
<gene>
    <name evidence="5" type="primary">AAMP_3</name>
    <name evidence="5" type="ORF">GWK47_035222</name>
</gene>
<dbReference type="PROSITE" id="PS50082">
    <property type="entry name" value="WD_REPEATS_2"/>
    <property type="match status" value="2"/>
</dbReference>
<evidence type="ECO:0000313" key="5">
    <source>
        <dbReference type="EMBL" id="KAG0727162.1"/>
    </source>
</evidence>
<keyword evidence="2" id="KW-0677">Repeat</keyword>
<dbReference type="Proteomes" id="UP000770661">
    <property type="component" value="Unassembled WGS sequence"/>
</dbReference>
<evidence type="ECO:0000256" key="1">
    <source>
        <dbReference type="ARBA" id="ARBA00022574"/>
    </source>
</evidence>
<dbReference type="InterPro" id="IPR001680">
    <property type="entry name" value="WD40_rpt"/>
</dbReference>
<dbReference type="InterPro" id="IPR015943">
    <property type="entry name" value="WD40/YVTN_repeat-like_dom_sf"/>
</dbReference>
<keyword evidence="6" id="KW-1185">Reference proteome</keyword>
<accession>A0A8J4YH42</accession>
<feature type="repeat" description="WD" evidence="3">
    <location>
        <begin position="82"/>
        <end position="123"/>
    </location>
</feature>
<sequence>MTTSTRELQGKKYEDQHPTNVTDPAGENEEGGDFDFGDIEEVIELNADTNPEELAERLAGLQEESEDMEEEEVIVDMATTVFSKHQGSVFTCSLSPNGSVAATGGEDDLAHVWKISNGDICFSCSGHKDSVTHVCFNHDGTLLATADYGGYIQVWEVASTNKVWEFEVGDLGRADRTTGHCLAGVTTARLG</sequence>
<dbReference type="SMART" id="SM00320">
    <property type="entry name" value="WD40"/>
    <property type="match status" value="2"/>
</dbReference>
<feature type="region of interest" description="Disordered" evidence="4">
    <location>
        <begin position="1"/>
        <end position="34"/>
    </location>
</feature>
<dbReference type="AlphaFoldDB" id="A0A8J4YH42"/>